<name>A0ACC0U100_9AGAM</name>
<reference evidence="1" key="1">
    <citation type="submission" date="2021-03" db="EMBL/GenBank/DDBJ databases">
        <title>Evolutionary priming and transition to the ectomycorrhizal habit in an iconic lineage of mushroom-forming fungi: is preadaptation a requirement?</title>
        <authorList>
            <consortium name="DOE Joint Genome Institute"/>
            <person name="Looney B.P."/>
            <person name="Miyauchi S."/>
            <person name="Morin E."/>
            <person name="Drula E."/>
            <person name="Courty P.E."/>
            <person name="Chicoki N."/>
            <person name="Fauchery L."/>
            <person name="Kohler A."/>
            <person name="Kuo A."/>
            <person name="LaButti K."/>
            <person name="Pangilinan J."/>
            <person name="Lipzen A."/>
            <person name="Riley R."/>
            <person name="Andreopoulos W."/>
            <person name="He G."/>
            <person name="Johnson J."/>
            <person name="Barry K.W."/>
            <person name="Grigoriev I.V."/>
            <person name="Nagy L."/>
            <person name="Hibbett D."/>
            <person name="Henrissat B."/>
            <person name="Matheny P.B."/>
            <person name="Labbe J."/>
            <person name="Martin A.F."/>
        </authorList>
    </citation>
    <scope>NUCLEOTIDE SEQUENCE</scope>
    <source>
        <strain evidence="1">BPL698</strain>
    </source>
</reference>
<accession>A0ACC0U100</accession>
<dbReference type="Proteomes" id="UP001207468">
    <property type="component" value="Unassembled WGS sequence"/>
</dbReference>
<keyword evidence="2" id="KW-1185">Reference proteome</keyword>
<evidence type="ECO:0000313" key="1">
    <source>
        <dbReference type="EMBL" id="KAI9456904.1"/>
    </source>
</evidence>
<dbReference type="EMBL" id="JAGFNK010000229">
    <property type="protein sequence ID" value="KAI9456904.1"/>
    <property type="molecule type" value="Genomic_DNA"/>
</dbReference>
<evidence type="ECO:0000313" key="2">
    <source>
        <dbReference type="Proteomes" id="UP001207468"/>
    </source>
</evidence>
<gene>
    <name evidence="1" type="ORF">F5148DRAFT_355239</name>
</gene>
<protein>
    <submittedName>
        <fullName evidence="1">Uncharacterized protein</fullName>
    </submittedName>
</protein>
<organism evidence="1 2">
    <name type="scientific">Russula earlei</name>
    <dbReference type="NCBI Taxonomy" id="71964"/>
    <lineage>
        <taxon>Eukaryota</taxon>
        <taxon>Fungi</taxon>
        <taxon>Dikarya</taxon>
        <taxon>Basidiomycota</taxon>
        <taxon>Agaricomycotina</taxon>
        <taxon>Agaricomycetes</taxon>
        <taxon>Russulales</taxon>
        <taxon>Russulaceae</taxon>
        <taxon>Russula</taxon>
    </lineage>
</organism>
<proteinExistence type="predicted"/>
<sequence length="120" mass="13231">MMYPFNIALLALFVSTAAPALAGRKFARDDAGIAVRDTTDHATIVSRSENSFSPDTSLLFRRNENNIPRSVLSTRDIIDQADKTDHNVRQKAGQFFGNVDHAGNDFGGGVQKSVHDIFHR</sequence>
<comment type="caution">
    <text evidence="1">The sequence shown here is derived from an EMBL/GenBank/DDBJ whole genome shotgun (WGS) entry which is preliminary data.</text>
</comment>